<name>A0A840DXH6_9BACL</name>
<keyword evidence="1" id="KW-0812">Transmembrane</keyword>
<evidence type="ECO:0000313" key="3">
    <source>
        <dbReference type="Proteomes" id="UP000559598"/>
    </source>
</evidence>
<feature type="transmembrane region" description="Helical" evidence="1">
    <location>
        <begin position="116"/>
        <end position="135"/>
    </location>
</feature>
<evidence type="ECO:0000313" key="2">
    <source>
        <dbReference type="EMBL" id="MBB4074219.1"/>
    </source>
</evidence>
<organism evidence="2 3">
    <name type="scientific">Anoxybacteroides voinovskiense</name>
    <dbReference type="NCBI Taxonomy" id="230470"/>
    <lineage>
        <taxon>Bacteria</taxon>
        <taxon>Bacillati</taxon>
        <taxon>Bacillota</taxon>
        <taxon>Bacilli</taxon>
        <taxon>Bacillales</taxon>
        <taxon>Anoxybacillaceae</taxon>
        <taxon>Anoxybacteroides</taxon>
    </lineage>
</organism>
<dbReference type="Proteomes" id="UP000559598">
    <property type="component" value="Unassembled WGS sequence"/>
</dbReference>
<feature type="transmembrane region" description="Helical" evidence="1">
    <location>
        <begin position="185"/>
        <end position="205"/>
    </location>
</feature>
<reference evidence="2 3" key="1">
    <citation type="submission" date="2020-08" db="EMBL/GenBank/DDBJ databases">
        <title>Genomic Encyclopedia of Type Strains, Phase IV (KMG-IV): sequencing the most valuable type-strain genomes for metagenomic binning, comparative biology and taxonomic classification.</title>
        <authorList>
            <person name="Goeker M."/>
        </authorList>
    </citation>
    <scope>NUCLEOTIDE SEQUENCE [LARGE SCALE GENOMIC DNA]</scope>
    <source>
        <strain evidence="2 3">DSM 17075</strain>
    </source>
</reference>
<dbReference type="PANTHER" id="PTHR37814">
    <property type="entry name" value="CONSERVED MEMBRANE PROTEIN"/>
    <property type="match status" value="1"/>
</dbReference>
<comment type="caution">
    <text evidence="2">The sequence shown here is derived from an EMBL/GenBank/DDBJ whole genome shotgun (WGS) entry which is preliminary data.</text>
</comment>
<dbReference type="AlphaFoldDB" id="A0A840DXH6"/>
<evidence type="ECO:0000256" key="1">
    <source>
        <dbReference type="SAM" id="Phobius"/>
    </source>
</evidence>
<feature type="transmembrane region" description="Helical" evidence="1">
    <location>
        <begin position="217"/>
        <end position="240"/>
    </location>
</feature>
<protein>
    <submittedName>
        <fullName evidence="2">Putative membrane protein YkvI</fullName>
    </submittedName>
</protein>
<keyword evidence="1" id="KW-0472">Membrane</keyword>
<keyword evidence="1" id="KW-1133">Transmembrane helix</keyword>
<sequence>MDKTWVGAWQIAAVYVGTVVGAGFATGKEIVAFFTQYGTIGTIGVIISGGLFTWGGMRLMMMARALRASSYKQLNDYLFGKSANIIVTAVMTLMVLGVTAVMLSGAGALFYEQLGLAKQFGLIITICLLFITMLYDRKGLLAVNVFVVPLMLLFSIGILGKLVVADKWCMAATVSPPSWRALFSPFSYAAFNLALAQPVLVPLATEARDERTVKRGALLGGGVLTLILLSSHVVLLSFPYVLNYDIPMAEIIHTFFVSLYWLYLLIIYGEIFTSLVGGVFGLRRQFHFVSSPLFFLVILALLYVVGSFRYSVLLSVLYPLFGYISILFLFLLALRKMP</sequence>
<feature type="transmembrane region" description="Helical" evidence="1">
    <location>
        <begin position="82"/>
        <end position="110"/>
    </location>
</feature>
<keyword evidence="3" id="KW-1185">Reference proteome</keyword>
<dbReference type="EMBL" id="JACIDE010000012">
    <property type="protein sequence ID" value="MBB4074219.1"/>
    <property type="molecule type" value="Genomic_DNA"/>
</dbReference>
<feature type="transmembrane region" description="Helical" evidence="1">
    <location>
        <begin position="142"/>
        <end position="165"/>
    </location>
</feature>
<proteinExistence type="predicted"/>
<feature type="transmembrane region" description="Helical" evidence="1">
    <location>
        <begin position="40"/>
        <end position="61"/>
    </location>
</feature>
<feature type="transmembrane region" description="Helical" evidence="1">
    <location>
        <begin position="260"/>
        <end position="281"/>
    </location>
</feature>
<feature type="transmembrane region" description="Helical" evidence="1">
    <location>
        <begin position="12"/>
        <end position="34"/>
    </location>
</feature>
<dbReference type="PANTHER" id="PTHR37814:SF1">
    <property type="entry name" value="MEMBRANE PROTEIN"/>
    <property type="match status" value="1"/>
</dbReference>
<gene>
    <name evidence="2" type="ORF">GGR02_001984</name>
</gene>
<feature type="transmembrane region" description="Helical" evidence="1">
    <location>
        <begin position="316"/>
        <end position="334"/>
    </location>
</feature>
<feature type="transmembrane region" description="Helical" evidence="1">
    <location>
        <begin position="293"/>
        <end position="310"/>
    </location>
</feature>
<dbReference type="InterPro" id="IPR038728">
    <property type="entry name" value="YkvI-like"/>
</dbReference>
<accession>A0A840DXH6</accession>